<dbReference type="OrthoDB" id="4402049at2"/>
<evidence type="ECO:0000313" key="1">
    <source>
        <dbReference type="EMBL" id="AEI08960.1"/>
    </source>
</evidence>
<gene>
    <name evidence="1" type="ordered locus">CRES_0599</name>
</gene>
<protein>
    <recommendedName>
        <fullName evidence="3">DUF3800 domain-containing protein</fullName>
    </recommendedName>
</protein>
<proteinExistence type="predicted"/>
<evidence type="ECO:0000313" key="2">
    <source>
        <dbReference type="Proteomes" id="UP000000492"/>
    </source>
</evidence>
<dbReference type="AlphaFoldDB" id="F8DZ19"/>
<dbReference type="eggNOG" id="ENOG502ZEDF">
    <property type="taxonomic scope" value="Bacteria"/>
</dbReference>
<organism evidence="1 2">
    <name type="scientific">Corynebacterium resistens (strain DSM 45100 / JCM 12819 / GTC 2026 / SICGH 158)</name>
    <dbReference type="NCBI Taxonomy" id="662755"/>
    <lineage>
        <taxon>Bacteria</taxon>
        <taxon>Bacillati</taxon>
        <taxon>Actinomycetota</taxon>
        <taxon>Actinomycetes</taxon>
        <taxon>Mycobacteriales</taxon>
        <taxon>Corynebacteriaceae</taxon>
        <taxon>Corynebacterium</taxon>
    </lineage>
</organism>
<name>F8DZ19_CORRG</name>
<dbReference type="InterPro" id="IPR024524">
    <property type="entry name" value="DUF3800"/>
</dbReference>
<dbReference type="Pfam" id="PF12686">
    <property type="entry name" value="DUF3800"/>
    <property type="match status" value="1"/>
</dbReference>
<dbReference type="EMBL" id="CP002857">
    <property type="protein sequence ID" value="AEI08960.1"/>
    <property type="molecule type" value="Genomic_DNA"/>
</dbReference>
<reference evidence="1 2" key="1">
    <citation type="journal article" date="2012" name="BMC Genomics">
        <title>Complete genome sequence, lifestyle, and multi-drug resistance of the human pathogen Corynebacterium resistens DSM 45100 isolated from blood samples of a leukemia patient.</title>
        <authorList>
            <person name="Schroder J."/>
            <person name="Maus I."/>
            <person name="Meyer K."/>
            <person name="Wordemann S."/>
            <person name="Blom J."/>
            <person name="Jaenicke S."/>
            <person name="Schneider J."/>
            <person name="Trost E."/>
            <person name="Tauch A."/>
        </authorList>
    </citation>
    <scope>NUCLEOTIDE SEQUENCE [LARGE SCALE GENOMIC DNA]</scope>
    <source>
        <strain evidence="2">DSM 45100 / JCM 12819 / CCUG 50093 / GTC 2026 / SICGH 158</strain>
    </source>
</reference>
<accession>F8DZ19</accession>
<keyword evidence="2" id="KW-1185">Reference proteome</keyword>
<dbReference type="Proteomes" id="UP000000492">
    <property type="component" value="Chromosome"/>
</dbReference>
<sequence>MLIAYLDEFGHQGPFISHDHEKYNTHPCFGYAGYVLPAENVRKLGSHFKYVKEQLLAWEIEQSDIPPDQWEKKGSQLLTTKNISNYGNEINPSLSRIFRKLGDLDGRIFFFGQQKRTGPVSVTKETSQERENHCLIQAISRLGRYASETGEELMVIMDATDTRNRERAVATLGATIYSREHKDTNSIIEIPLQTESHLYGTIQLADWTCALLARLTDYHFAQEREFSWSVDLGRDLFRRAAPTNNSIIWTNAASKDSKCFPKELVDATPFQEKDRRRRSRKDIKRKRNQAMVQRLISAGSDEFLAKLERIKKDQPRG</sequence>
<evidence type="ECO:0008006" key="3">
    <source>
        <dbReference type="Google" id="ProtNLM"/>
    </source>
</evidence>
<dbReference type="RefSeq" id="WP_013887985.1">
    <property type="nucleotide sequence ID" value="NC_015673.1"/>
</dbReference>
<dbReference type="HOGENOM" id="CLU_076308_0_0_11"/>
<dbReference type="KEGG" id="crd:CRES_0599"/>